<evidence type="ECO:0000256" key="1">
    <source>
        <dbReference type="SAM" id="MobiDB-lite"/>
    </source>
</evidence>
<dbReference type="InterPro" id="IPR039586">
    <property type="entry name" value="CFAP46"/>
</dbReference>
<keyword evidence="3" id="KW-1185">Reference proteome</keyword>
<dbReference type="Proteomes" id="UP001164746">
    <property type="component" value="Chromosome 4"/>
</dbReference>
<dbReference type="EMBL" id="CP111015">
    <property type="protein sequence ID" value="WAR01956.1"/>
    <property type="molecule type" value="Genomic_DNA"/>
</dbReference>
<evidence type="ECO:0000313" key="3">
    <source>
        <dbReference type="Proteomes" id="UP001164746"/>
    </source>
</evidence>
<protein>
    <submittedName>
        <fullName evidence="2">Uncharacterized protein</fullName>
    </submittedName>
</protein>
<accession>A0ABY7DZ62</accession>
<evidence type="ECO:0000313" key="2">
    <source>
        <dbReference type="EMBL" id="WAR01956.1"/>
    </source>
</evidence>
<reference evidence="2" key="1">
    <citation type="submission" date="2022-11" db="EMBL/GenBank/DDBJ databases">
        <title>Centuries of genome instability and evolution in soft-shell clam transmissible cancer (bioRxiv).</title>
        <authorList>
            <person name="Hart S.F.M."/>
            <person name="Yonemitsu M.A."/>
            <person name="Giersch R.M."/>
            <person name="Beal B.F."/>
            <person name="Arriagada G."/>
            <person name="Davis B.W."/>
            <person name="Ostrander E.A."/>
            <person name="Goff S.P."/>
            <person name="Metzger M.J."/>
        </authorList>
    </citation>
    <scope>NUCLEOTIDE SEQUENCE</scope>
    <source>
        <strain evidence="2">MELC-2E11</strain>
        <tissue evidence="2">Siphon/mantle</tissue>
    </source>
</reference>
<feature type="region of interest" description="Disordered" evidence="1">
    <location>
        <begin position="84"/>
        <end position="105"/>
    </location>
</feature>
<gene>
    <name evidence="2" type="ORF">MAR_008514</name>
</gene>
<sequence length="203" mass="22408">MDFLSGLGEEFYRVTVPATIQAAPACRCIHEVRRRHEVATPVFRTDDRKEKKQNGVETSSLVTICNALAYALMKPWIPTPFIDPTPPATPGLESPTLKKGKDKEQKTNTATVLEYVLEVTGGGIQGDIVQILVHMLILQTWPFTEGQKPMSSHMQTVGNEMLSFSSGLLEQSLVDNMGGKNAIRWEALSAFLNSARFAMKADN</sequence>
<dbReference type="PANTHER" id="PTHR15977">
    <property type="entry name" value="CILIA- AND FLAGELLA-ASSOCIATED PROTEIN 46"/>
    <property type="match status" value="1"/>
</dbReference>
<name>A0ABY7DZ62_MYAAR</name>
<proteinExistence type="predicted"/>
<dbReference type="PANTHER" id="PTHR15977:SF15">
    <property type="entry name" value="CILIA- AND FLAGELLA-ASSOCIATED PROTEIN 46"/>
    <property type="match status" value="1"/>
</dbReference>
<organism evidence="2 3">
    <name type="scientific">Mya arenaria</name>
    <name type="common">Soft-shell clam</name>
    <dbReference type="NCBI Taxonomy" id="6604"/>
    <lineage>
        <taxon>Eukaryota</taxon>
        <taxon>Metazoa</taxon>
        <taxon>Spiralia</taxon>
        <taxon>Lophotrochozoa</taxon>
        <taxon>Mollusca</taxon>
        <taxon>Bivalvia</taxon>
        <taxon>Autobranchia</taxon>
        <taxon>Heteroconchia</taxon>
        <taxon>Euheterodonta</taxon>
        <taxon>Imparidentia</taxon>
        <taxon>Neoheterodontei</taxon>
        <taxon>Myida</taxon>
        <taxon>Myoidea</taxon>
        <taxon>Myidae</taxon>
        <taxon>Mya</taxon>
    </lineage>
</organism>